<dbReference type="AlphaFoldDB" id="A0AAD7KI47"/>
<dbReference type="GO" id="GO:0003676">
    <property type="term" value="F:nucleic acid binding"/>
    <property type="evidence" value="ECO:0007669"/>
    <property type="project" value="InterPro"/>
</dbReference>
<proteinExistence type="predicted"/>
<keyword evidence="8" id="KW-1185">Reference proteome</keyword>
<keyword evidence="4" id="KW-0269">Exonuclease</keyword>
<dbReference type="PANTHER" id="PTHR12801:SF45">
    <property type="entry name" value="RNA EXONUCLEASE 4"/>
    <property type="match status" value="1"/>
</dbReference>
<dbReference type="InterPro" id="IPR012337">
    <property type="entry name" value="RNaseH-like_sf"/>
</dbReference>
<dbReference type="SMART" id="SM00479">
    <property type="entry name" value="EXOIII"/>
    <property type="match status" value="1"/>
</dbReference>
<dbReference type="GO" id="GO:0004527">
    <property type="term" value="F:exonuclease activity"/>
    <property type="evidence" value="ECO:0007669"/>
    <property type="project" value="UniProtKB-KW"/>
</dbReference>
<keyword evidence="1" id="KW-0698">rRNA processing</keyword>
<dbReference type="PANTHER" id="PTHR12801">
    <property type="entry name" value="RNA EXONUCLEASE REXO1 / RECO3 FAMILY MEMBER-RELATED"/>
    <property type="match status" value="1"/>
</dbReference>
<dbReference type="InterPro" id="IPR013520">
    <property type="entry name" value="Ribonucl_H"/>
</dbReference>
<keyword evidence="2" id="KW-0540">Nuclease</keyword>
<sequence>MSRYPSPDQLISLSTVCVGVGPGGENCALIFPGEPLLDTFVRPTMQITDYRVATTGIKDWQLFSKDAAPFNQVQQFVANMIRGKIIVGHGIWNDLSVLGIPHPAVSTRDVALYQPFRNALKNPHVIIGLQTLCWQLMRRRCQEGLIDPTENARAAMDLYRSHANEWETAILRSAWPCSLPPSTFSRCYS</sequence>
<keyword evidence="3" id="KW-0378">Hydrolase</keyword>
<dbReference type="GO" id="GO:0005634">
    <property type="term" value="C:nucleus"/>
    <property type="evidence" value="ECO:0007669"/>
    <property type="project" value="TreeGrafter"/>
</dbReference>
<evidence type="ECO:0000313" key="7">
    <source>
        <dbReference type="EMBL" id="KAJ7786231.1"/>
    </source>
</evidence>
<evidence type="ECO:0000256" key="1">
    <source>
        <dbReference type="ARBA" id="ARBA00022552"/>
    </source>
</evidence>
<protein>
    <recommendedName>
        <fullName evidence="6">Exonuclease domain-containing protein</fullName>
    </recommendedName>
</protein>
<reference evidence="7" key="1">
    <citation type="submission" date="2023-03" db="EMBL/GenBank/DDBJ databases">
        <title>Massive genome expansion in bonnet fungi (Mycena s.s.) driven by repeated elements and novel gene families across ecological guilds.</title>
        <authorList>
            <consortium name="Lawrence Berkeley National Laboratory"/>
            <person name="Harder C.B."/>
            <person name="Miyauchi S."/>
            <person name="Viragh M."/>
            <person name="Kuo A."/>
            <person name="Thoen E."/>
            <person name="Andreopoulos B."/>
            <person name="Lu D."/>
            <person name="Skrede I."/>
            <person name="Drula E."/>
            <person name="Henrissat B."/>
            <person name="Morin E."/>
            <person name="Kohler A."/>
            <person name="Barry K."/>
            <person name="LaButti K."/>
            <person name="Morin E."/>
            <person name="Salamov A."/>
            <person name="Lipzen A."/>
            <person name="Mereny Z."/>
            <person name="Hegedus B."/>
            <person name="Baldrian P."/>
            <person name="Stursova M."/>
            <person name="Weitz H."/>
            <person name="Taylor A."/>
            <person name="Grigoriev I.V."/>
            <person name="Nagy L.G."/>
            <person name="Martin F."/>
            <person name="Kauserud H."/>
        </authorList>
    </citation>
    <scope>NUCLEOTIDE SEQUENCE</scope>
    <source>
        <strain evidence="7">CBHHK182m</strain>
    </source>
</reference>
<evidence type="ECO:0000256" key="3">
    <source>
        <dbReference type="ARBA" id="ARBA00022801"/>
    </source>
</evidence>
<evidence type="ECO:0000259" key="6">
    <source>
        <dbReference type="SMART" id="SM00479"/>
    </source>
</evidence>
<dbReference type="Gene3D" id="3.30.420.10">
    <property type="entry name" value="Ribonuclease H-like superfamily/Ribonuclease H"/>
    <property type="match status" value="1"/>
</dbReference>
<gene>
    <name evidence="7" type="ORF">B0H16DRAFT_1657605</name>
</gene>
<dbReference type="InterPro" id="IPR047021">
    <property type="entry name" value="REXO1/3/4-like"/>
</dbReference>
<evidence type="ECO:0000313" key="8">
    <source>
        <dbReference type="Proteomes" id="UP001215598"/>
    </source>
</evidence>
<accession>A0AAD7KI47</accession>
<evidence type="ECO:0000256" key="2">
    <source>
        <dbReference type="ARBA" id="ARBA00022722"/>
    </source>
</evidence>
<dbReference type="SUPFAM" id="SSF53098">
    <property type="entry name" value="Ribonuclease H-like"/>
    <property type="match status" value="1"/>
</dbReference>
<dbReference type="InterPro" id="IPR036397">
    <property type="entry name" value="RNaseH_sf"/>
</dbReference>
<dbReference type="GO" id="GO:0006364">
    <property type="term" value="P:rRNA processing"/>
    <property type="evidence" value="ECO:0007669"/>
    <property type="project" value="UniProtKB-KW"/>
</dbReference>
<evidence type="ECO:0000256" key="5">
    <source>
        <dbReference type="ARBA" id="ARBA00025599"/>
    </source>
</evidence>
<dbReference type="EMBL" id="JARKIB010000001">
    <property type="protein sequence ID" value="KAJ7786231.1"/>
    <property type="molecule type" value="Genomic_DNA"/>
</dbReference>
<comment type="function">
    <text evidence="5">Exoribonuclease involved in ribosome biosynthesis. Involved in the processing of ITS1, the internal transcribed spacer localized between the 18S and 5.8S rRNAs.</text>
</comment>
<feature type="domain" description="Exonuclease" evidence="6">
    <location>
        <begin position="9"/>
        <end position="168"/>
    </location>
</feature>
<comment type="caution">
    <text evidence="7">The sequence shown here is derived from an EMBL/GenBank/DDBJ whole genome shotgun (WGS) entry which is preliminary data.</text>
</comment>
<evidence type="ECO:0000256" key="4">
    <source>
        <dbReference type="ARBA" id="ARBA00022839"/>
    </source>
</evidence>
<organism evidence="7 8">
    <name type="scientific">Mycena metata</name>
    <dbReference type="NCBI Taxonomy" id="1033252"/>
    <lineage>
        <taxon>Eukaryota</taxon>
        <taxon>Fungi</taxon>
        <taxon>Dikarya</taxon>
        <taxon>Basidiomycota</taxon>
        <taxon>Agaricomycotina</taxon>
        <taxon>Agaricomycetes</taxon>
        <taxon>Agaricomycetidae</taxon>
        <taxon>Agaricales</taxon>
        <taxon>Marasmiineae</taxon>
        <taxon>Mycenaceae</taxon>
        <taxon>Mycena</taxon>
    </lineage>
</organism>
<dbReference type="Proteomes" id="UP001215598">
    <property type="component" value="Unassembled WGS sequence"/>
</dbReference>
<name>A0AAD7KI47_9AGAR</name>